<reference evidence="2 3" key="1">
    <citation type="journal article" date="2012" name="PLoS Pathog.">
        <title>Diverse lifestyles and strategies of plant pathogenesis encoded in the genomes of eighteen Dothideomycetes fungi.</title>
        <authorList>
            <person name="Ohm R.A."/>
            <person name="Feau N."/>
            <person name="Henrissat B."/>
            <person name="Schoch C.L."/>
            <person name="Horwitz B.A."/>
            <person name="Barry K.W."/>
            <person name="Condon B.J."/>
            <person name="Copeland A.C."/>
            <person name="Dhillon B."/>
            <person name="Glaser F."/>
            <person name="Hesse C.N."/>
            <person name="Kosti I."/>
            <person name="LaButti K."/>
            <person name="Lindquist E.A."/>
            <person name="Lucas S."/>
            <person name="Salamov A.A."/>
            <person name="Bradshaw R.E."/>
            <person name="Ciuffetti L."/>
            <person name="Hamelin R.C."/>
            <person name="Kema G.H.J."/>
            <person name="Lawrence C."/>
            <person name="Scott J.A."/>
            <person name="Spatafora J.W."/>
            <person name="Turgeon B.G."/>
            <person name="de Wit P.J.G.M."/>
            <person name="Zhong S."/>
            <person name="Goodwin S.B."/>
            <person name="Grigoriev I.V."/>
        </authorList>
    </citation>
    <scope>NUCLEOTIDE SEQUENCE [LARGE SCALE GENOMIC DNA]</scope>
    <source>
        <strain evidence="3">C5 / ATCC 48332 / race O</strain>
    </source>
</reference>
<accession>M2SZ96</accession>
<dbReference type="HOGENOM" id="CLU_818914_0_0_1"/>
<evidence type="ECO:0000256" key="1">
    <source>
        <dbReference type="SAM" id="MobiDB-lite"/>
    </source>
</evidence>
<evidence type="ECO:0000313" key="2">
    <source>
        <dbReference type="EMBL" id="EMD90705.1"/>
    </source>
</evidence>
<organism evidence="2 3">
    <name type="scientific">Cochliobolus heterostrophus (strain C5 / ATCC 48332 / race O)</name>
    <name type="common">Southern corn leaf blight fungus</name>
    <name type="synonym">Bipolaris maydis</name>
    <dbReference type="NCBI Taxonomy" id="701091"/>
    <lineage>
        <taxon>Eukaryota</taxon>
        <taxon>Fungi</taxon>
        <taxon>Dikarya</taxon>
        <taxon>Ascomycota</taxon>
        <taxon>Pezizomycotina</taxon>
        <taxon>Dothideomycetes</taxon>
        <taxon>Pleosporomycetidae</taxon>
        <taxon>Pleosporales</taxon>
        <taxon>Pleosporineae</taxon>
        <taxon>Pleosporaceae</taxon>
        <taxon>Bipolaris</taxon>
    </lineage>
</organism>
<dbReference type="Proteomes" id="UP000016936">
    <property type="component" value="Unassembled WGS sequence"/>
</dbReference>
<dbReference type="AlphaFoldDB" id="M2SZ96"/>
<sequence length="339" mass="36093">MQTADFETLGSDAQSRRSDRSCVRVGMLLMLAGIAHGPASLECARGFIHGPRPVAMMLVTRPILARTHRAGQQRLTEYRTHAHDGDDHHSSSMAHGPHRNARTAGPDGVEAAVANGGHAKSRRYWPAPKATTAAPQPPSNPPSKYTCPAIHHCPLPTAHCPLPTPHSTSLASSACVSPPARVSPAHVARAPCTASADVPTRLPLRVHVPGSHSVRFCSCVANKPSLPHTGGPFLEPRGAQAGLKLSLRLNSPGPCTAPSSRHRLRCPADCRRTCQAPSHQNMLVLLCRRSILTLSSWLRRGWRPAGACAAFTRDNTCPTALVTRPSPVSPAGHRASSVR</sequence>
<name>M2SZ96_COCH5</name>
<feature type="region of interest" description="Disordered" evidence="1">
    <location>
        <begin position="82"/>
        <end position="104"/>
    </location>
</feature>
<keyword evidence="3" id="KW-1185">Reference proteome</keyword>
<dbReference type="EMBL" id="KB445578">
    <property type="protein sequence ID" value="EMD90705.1"/>
    <property type="molecule type" value="Genomic_DNA"/>
</dbReference>
<reference evidence="3" key="2">
    <citation type="journal article" date="2013" name="PLoS Genet.">
        <title>Comparative genome structure, secondary metabolite, and effector coding capacity across Cochliobolus pathogens.</title>
        <authorList>
            <person name="Condon B.J."/>
            <person name="Leng Y."/>
            <person name="Wu D."/>
            <person name="Bushley K.E."/>
            <person name="Ohm R.A."/>
            <person name="Otillar R."/>
            <person name="Martin J."/>
            <person name="Schackwitz W."/>
            <person name="Grimwood J."/>
            <person name="MohdZainudin N."/>
            <person name="Xue C."/>
            <person name="Wang R."/>
            <person name="Manning V.A."/>
            <person name="Dhillon B."/>
            <person name="Tu Z.J."/>
            <person name="Steffenson B.J."/>
            <person name="Salamov A."/>
            <person name="Sun H."/>
            <person name="Lowry S."/>
            <person name="LaButti K."/>
            <person name="Han J."/>
            <person name="Copeland A."/>
            <person name="Lindquist E."/>
            <person name="Barry K."/>
            <person name="Schmutz J."/>
            <person name="Baker S.E."/>
            <person name="Ciuffetti L.M."/>
            <person name="Grigoriev I.V."/>
            <person name="Zhong S."/>
            <person name="Turgeon B.G."/>
        </authorList>
    </citation>
    <scope>NUCLEOTIDE SEQUENCE [LARGE SCALE GENOMIC DNA]</scope>
    <source>
        <strain evidence="3">C5 / ATCC 48332 / race O</strain>
    </source>
</reference>
<proteinExistence type="predicted"/>
<protein>
    <submittedName>
        <fullName evidence="2">Uncharacterized protein</fullName>
    </submittedName>
</protein>
<gene>
    <name evidence="2" type="ORF">COCHEDRAFT_1031980</name>
</gene>
<evidence type="ECO:0000313" key="3">
    <source>
        <dbReference type="Proteomes" id="UP000016936"/>
    </source>
</evidence>